<dbReference type="PANTHER" id="PTHR22750">
    <property type="entry name" value="G-PROTEIN COUPLED RECEPTOR"/>
    <property type="match status" value="1"/>
</dbReference>
<dbReference type="InterPro" id="IPR017452">
    <property type="entry name" value="GPCR_Rhodpsn_7TM"/>
</dbReference>
<comment type="caution">
    <text evidence="8">The sequence shown here is derived from an EMBL/GenBank/DDBJ whole genome shotgun (WGS) entry which is preliminary data.</text>
</comment>
<feature type="transmembrane region" description="Helical" evidence="6">
    <location>
        <begin position="97"/>
        <end position="118"/>
    </location>
</feature>
<keyword evidence="3 6" id="KW-0812">Transmembrane</keyword>
<evidence type="ECO:0000256" key="4">
    <source>
        <dbReference type="ARBA" id="ARBA00022989"/>
    </source>
</evidence>
<evidence type="ECO:0000259" key="7">
    <source>
        <dbReference type="PROSITE" id="PS50262"/>
    </source>
</evidence>
<dbReference type="AlphaFoldDB" id="A0A8S3YQS2"/>
<feature type="transmembrane region" description="Helical" evidence="6">
    <location>
        <begin position="139"/>
        <end position="160"/>
    </location>
</feature>
<gene>
    <name evidence="8" type="ORF">CUNI_LOCUS4681</name>
</gene>
<protein>
    <recommendedName>
        <fullName evidence="7">G-protein coupled receptors family 1 profile domain-containing protein</fullName>
    </recommendedName>
</protein>
<dbReference type="PROSITE" id="PS50262">
    <property type="entry name" value="G_PROTEIN_RECEP_F1_2"/>
    <property type="match status" value="1"/>
</dbReference>
<name>A0A8S3YQS2_9EUPU</name>
<sequence length="187" mass="21092">MKIMSDNFTSVCVQDFKHYAVPFSISWTALSVLVIAQSLLITFIIWRSPTLHTNTNMLVLSVTASDIFWAVSCIINATLNTALSNNMVANAVLLDTFLMGVSYSSLMLSMNQLGVIAADRYINIVHPFFYIKHITRRRVVTIIICYWILAIVYGAIPLLVYGDTNLHCELIFDFNSLYKNCCFSLQA</sequence>
<dbReference type="PRINTS" id="PR00237">
    <property type="entry name" value="GPCRRHODOPSN"/>
</dbReference>
<dbReference type="GO" id="GO:0004930">
    <property type="term" value="F:G protein-coupled receptor activity"/>
    <property type="evidence" value="ECO:0007669"/>
    <property type="project" value="InterPro"/>
</dbReference>
<keyword evidence="2" id="KW-1003">Cell membrane</keyword>
<dbReference type="Pfam" id="PF00001">
    <property type="entry name" value="7tm_1"/>
    <property type="match status" value="1"/>
</dbReference>
<evidence type="ECO:0000256" key="5">
    <source>
        <dbReference type="ARBA" id="ARBA00023136"/>
    </source>
</evidence>
<dbReference type="EMBL" id="CAJHNH020000659">
    <property type="protein sequence ID" value="CAG5119123.1"/>
    <property type="molecule type" value="Genomic_DNA"/>
</dbReference>
<accession>A0A8S3YQS2</accession>
<dbReference type="Proteomes" id="UP000678393">
    <property type="component" value="Unassembled WGS sequence"/>
</dbReference>
<evidence type="ECO:0000256" key="6">
    <source>
        <dbReference type="SAM" id="Phobius"/>
    </source>
</evidence>
<comment type="subcellular location">
    <subcellularLocation>
        <location evidence="1">Cell membrane</location>
        <topology evidence="1">Multi-pass membrane protein</topology>
    </subcellularLocation>
</comment>
<feature type="domain" description="G-protein coupled receptors family 1 profile" evidence="7">
    <location>
        <begin position="37"/>
        <end position="187"/>
    </location>
</feature>
<dbReference type="InterPro" id="IPR000276">
    <property type="entry name" value="GPCR_Rhodpsn"/>
</dbReference>
<keyword evidence="9" id="KW-1185">Reference proteome</keyword>
<feature type="transmembrane region" description="Helical" evidence="6">
    <location>
        <begin position="25"/>
        <end position="46"/>
    </location>
</feature>
<keyword evidence="4 6" id="KW-1133">Transmembrane helix</keyword>
<proteinExistence type="predicted"/>
<dbReference type="Gene3D" id="1.20.1070.10">
    <property type="entry name" value="Rhodopsin 7-helix transmembrane proteins"/>
    <property type="match status" value="1"/>
</dbReference>
<organism evidence="8 9">
    <name type="scientific">Candidula unifasciata</name>
    <dbReference type="NCBI Taxonomy" id="100452"/>
    <lineage>
        <taxon>Eukaryota</taxon>
        <taxon>Metazoa</taxon>
        <taxon>Spiralia</taxon>
        <taxon>Lophotrochozoa</taxon>
        <taxon>Mollusca</taxon>
        <taxon>Gastropoda</taxon>
        <taxon>Heterobranchia</taxon>
        <taxon>Euthyneura</taxon>
        <taxon>Panpulmonata</taxon>
        <taxon>Eupulmonata</taxon>
        <taxon>Stylommatophora</taxon>
        <taxon>Helicina</taxon>
        <taxon>Helicoidea</taxon>
        <taxon>Geomitridae</taxon>
        <taxon>Candidula</taxon>
    </lineage>
</organism>
<dbReference type="OrthoDB" id="6162528at2759"/>
<keyword evidence="5 6" id="KW-0472">Membrane</keyword>
<evidence type="ECO:0000313" key="9">
    <source>
        <dbReference type="Proteomes" id="UP000678393"/>
    </source>
</evidence>
<evidence type="ECO:0000313" key="8">
    <source>
        <dbReference type="EMBL" id="CAG5119123.1"/>
    </source>
</evidence>
<evidence type="ECO:0000256" key="1">
    <source>
        <dbReference type="ARBA" id="ARBA00004651"/>
    </source>
</evidence>
<dbReference type="GO" id="GO:0005886">
    <property type="term" value="C:plasma membrane"/>
    <property type="evidence" value="ECO:0007669"/>
    <property type="project" value="UniProtKB-SubCell"/>
</dbReference>
<evidence type="ECO:0000256" key="3">
    <source>
        <dbReference type="ARBA" id="ARBA00022692"/>
    </source>
</evidence>
<reference evidence="8" key="1">
    <citation type="submission" date="2021-04" db="EMBL/GenBank/DDBJ databases">
        <authorList>
            <consortium name="Molecular Ecology Group"/>
        </authorList>
    </citation>
    <scope>NUCLEOTIDE SEQUENCE</scope>
</reference>
<evidence type="ECO:0000256" key="2">
    <source>
        <dbReference type="ARBA" id="ARBA00022475"/>
    </source>
</evidence>
<dbReference type="SUPFAM" id="SSF81321">
    <property type="entry name" value="Family A G protein-coupled receptor-like"/>
    <property type="match status" value="1"/>
</dbReference>
<dbReference type="CDD" id="cd00637">
    <property type="entry name" value="7tm_classA_rhodopsin-like"/>
    <property type="match status" value="1"/>
</dbReference>
<feature type="transmembrane region" description="Helical" evidence="6">
    <location>
        <begin position="58"/>
        <end position="77"/>
    </location>
</feature>